<evidence type="ECO:0000313" key="3">
    <source>
        <dbReference type="Proteomes" id="UP000799537"/>
    </source>
</evidence>
<dbReference type="InterPro" id="IPR037523">
    <property type="entry name" value="VOC_core"/>
</dbReference>
<dbReference type="EMBL" id="ML993633">
    <property type="protein sequence ID" value="KAF2159750.1"/>
    <property type="molecule type" value="Genomic_DNA"/>
</dbReference>
<dbReference type="AlphaFoldDB" id="A0A6A6C0R7"/>
<gene>
    <name evidence="2" type="ORF">M409DRAFT_29754</name>
</gene>
<evidence type="ECO:0000313" key="2">
    <source>
        <dbReference type="EMBL" id="KAF2159750.1"/>
    </source>
</evidence>
<proteinExistence type="predicted"/>
<sequence length="196" mass="22655">MQRVNNDIDLFHRHQKDAADTTGHAFHLQEQTSTLRRQEQVFQVIVFISIVMGIHHLKFAVSNLDVSIAWYERVLGGRRVAGLDHTRLDGTRFAAILEMVDWGGIYLELRQTAPRAVKDRGWDPVTLTAKGKEDLVKWVEWLERWGTMHSSVLAGKRGWILVFEDPDGRRFRIYTREDHGGKEKPSNDAYWLGECS</sequence>
<dbReference type="Pfam" id="PF00903">
    <property type="entry name" value="Glyoxalase"/>
    <property type="match status" value="1"/>
</dbReference>
<accession>A0A6A6C0R7</accession>
<dbReference type="GeneID" id="54562881"/>
<dbReference type="RefSeq" id="XP_033660639.1">
    <property type="nucleotide sequence ID" value="XM_033809609.1"/>
</dbReference>
<reference evidence="2" key="1">
    <citation type="journal article" date="2020" name="Stud. Mycol.">
        <title>101 Dothideomycetes genomes: a test case for predicting lifestyles and emergence of pathogens.</title>
        <authorList>
            <person name="Haridas S."/>
            <person name="Albert R."/>
            <person name="Binder M."/>
            <person name="Bloem J."/>
            <person name="Labutti K."/>
            <person name="Salamov A."/>
            <person name="Andreopoulos B."/>
            <person name="Baker S."/>
            <person name="Barry K."/>
            <person name="Bills G."/>
            <person name="Bluhm B."/>
            <person name="Cannon C."/>
            <person name="Castanera R."/>
            <person name="Culley D."/>
            <person name="Daum C."/>
            <person name="Ezra D."/>
            <person name="Gonzalez J."/>
            <person name="Henrissat B."/>
            <person name="Kuo A."/>
            <person name="Liang C."/>
            <person name="Lipzen A."/>
            <person name="Lutzoni F."/>
            <person name="Magnuson J."/>
            <person name="Mondo S."/>
            <person name="Nolan M."/>
            <person name="Ohm R."/>
            <person name="Pangilinan J."/>
            <person name="Park H.-J."/>
            <person name="Ramirez L."/>
            <person name="Alfaro M."/>
            <person name="Sun H."/>
            <person name="Tritt A."/>
            <person name="Yoshinaga Y."/>
            <person name="Zwiers L.-H."/>
            <person name="Turgeon B."/>
            <person name="Goodwin S."/>
            <person name="Spatafora J."/>
            <person name="Crous P."/>
            <person name="Grigoriev I."/>
        </authorList>
    </citation>
    <scope>NUCLEOTIDE SEQUENCE</scope>
    <source>
        <strain evidence="2">ATCC 36951</strain>
    </source>
</reference>
<dbReference type="PROSITE" id="PS51819">
    <property type="entry name" value="VOC"/>
    <property type="match status" value="1"/>
</dbReference>
<name>A0A6A6C0R7_ZASCE</name>
<protein>
    <recommendedName>
        <fullName evidence="1">VOC domain-containing protein</fullName>
    </recommendedName>
</protein>
<organism evidence="2 3">
    <name type="scientific">Zasmidium cellare ATCC 36951</name>
    <dbReference type="NCBI Taxonomy" id="1080233"/>
    <lineage>
        <taxon>Eukaryota</taxon>
        <taxon>Fungi</taxon>
        <taxon>Dikarya</taxon>
        <taxon>Ascomycota</taxon>
        <taxon>Pezizomycotina</taxon>
        <taxon>Dothideomycetes</taxon>
        <taxon>Dothideomycetidae</taxon>
        <taxon>Mycosphaerellales</taxon>
        <taxon>Mycosphaerellaceae</taxon>
        <taxon>Zasmidium</taxon>
    </lineage>
</organism>
<evidence type="ECO:0000259" key="1">
    <source>
        <dbReference type="PROSITE" id="PS51819"/>
    </source>
</evidence>
<dbReference type="Gene3D" id="3.10.180.10">
    <property type="entry name" value="2,3-Dihydroxybiphenyl 1,2-Dioxygenase, domain 1"/>
    <property type="match status" value="1"/>
</dbReference>
<dbReference type="InterPro" id="IPR004360">
    <property type="entry name" value="Glyas_Fos-R_dOase_dom"/>
</dbReference>
<keyword evidence="3" id="KW-1185">Reference proteome</keyword>
<dbReference type="Proteomes" id="UP000799537">
    <property type="component" value="Unassembled WGS sequence"/>
</dbReference>
<dbReference type="OrthoDB" id="3342959at2759"/>
<dbReference type="SUPFAM" id="SSF54593">
    <property type="entry name" value="Glyoxalase/Bleomycin resistance protein/Dihydroxybiphenyl dioxygenase"/>
    <property type="match status" value="1"/>
</dbReference>
<dbReference type="InterPro" id="IPR029068">
    <property type="entry name" value="Glyas_Bleomycin-R_OHBP_Dase"/>
</dbReference>
<feature type="domain" description="VOC" evidence="1">
    <location>
        <begin position="53"/>
        <end position="176"/>
    </location>
</feature>